<evidence type="ECO:0000256" key="2">
    <source>
        <dbReference type="ARBA" id="ARBA00022801"/>
    </source>
</evidence>
<keyword evidence="3 5" id="KW-0269">Exonuclease</keyword>
<name>A0AAW5A4P6_PHOPO</name>
<dbReference type="Gene3D" id="3.30.420.10">
    <property type="entry name" value="Ribonuclease H-like superfamily/Ribonuclease H"/>
    <property type="match status" value="1"/>
</dbReference>
<accession>A0AAW5A4P6</accession>
<evidence type="ECO:0000256" key="1">
    <source>
        <dbReference type="ARBA" id="ARBA00022722"/>
    </source>
</evidence>
<dbReference type="SMART" id="SM00479">
    <property type="entry name" value="EXOIII"/>
    <property type="match status" value="1"/>
</dbReference>
<evidence type="ECO:0000256" key="3">
    <source>
        <dbReference type="ARBA" id="ARBA00022839"/>
    </source>
</evidence>
<evidence type="ECO:0000259" key="4">
    <source>
        <dbReference type="SMART" id="SM00479"/>
    </source>
</evidence>
<dbReference type="InterPro" id="IPR036397">
    <property type="entry name" value="RNaseH_sf"/>
</dbReference>
<dbReference type="Proteomes" id="UP000813876">
    <property type="component" value="Unassembled WGS sequence"/>
</dbReference>
<dbReference type="RefSeq" id="WP_235195355.1">
    <property type="nucleotide sequence ID" value="NZ_WMCP01000043.1"/>
</dbReference>
<organism evidence="5 6">
    <name type="scientific">Photobacterium phosphoreum</name>
    <dbReference type="NCBI Taxonomy" id="659"/>
    <lineage>
        <taxon>Bacteria</taxon>
        <taxon>Pseudomonadati</taxon>
        <taxon>Pseudomonadota</taxon>
        <taxon>Gammaproteobacteria</taxon>
        <taxon>Vibrionales</taxon>
        <taxon>Vibrionaceae</taxon>
        <taxon>Photobacterium</taxon>
    </lineage>
</organism>
<feature type="domain" description="Exonuclease" evidence="4">
    <location>
        <begin position="1"/>
        <end position="152"/>
    </location>
</feature>
<feature type="non-terminal residue" evidence="5">
    <location>
        <position position="1"/>
    </location>
</feature>
<dbReference type="PANTHER" id="PTHR30231">
    <property type="entry name" value="DNA POLYMERASE III SUBUNIT EPSILON"/>
    <property type="match status" value="1"/>
</dbReference>
<dbReference type="Pfam" id="PF00929">
    <property type="entry name" value="RNase_T"/>
    <property type="match status" value="1"/>
</dbReference>
<comment type="caution">
    <text evidence="5">The sequence shown here is derived from an EMBL/GenBank/DDBJ whole genome shotgun (WGS) entry which is preliminary data.</text>
</comment>
<gene>
    <name evidence="5" type="ORF">GLP33_20505</name>
</gene>
<keyword evidence="1" id="KW-0540">Nuclease</keyword>
<proteinExistence type="predicted"/>
<dbReference type="AlphaFoldDB" id="A0AAW5A4P6"/>
<dbReference type="GO" id="GO:0003676">
    <property type="term" value="F:nucleic acid binding"/>
    <property type="evidence" value="ECO:0007669"/>
    <property type="project" value="InterPro"/>
</dbReference>
<dbReference type="GO" id="GO:0008408">
    <property type="term" value="F:3'-5' exonuclease activity"/>
    <property type="evidence" value="ECO:0007669"/>
    <property type="project" value="TreeGrafter"/>
</dbReference>
<evidence type="ECO:0000313" key="5">
    <source>
        <dbReference type="EMBL" id="MCF2304089.1"/>
    </source>
</evidence>
<sequence>EIALIGAETGDIYLDTLVKPLSPIPADAMAIHGITNEDVANSPAWGDVYKQFCELIKDRVIHIYNADYDVRLVSQTCALYNLKDPDIDANCVMLKYAELYREEDNYRGGWKWQSLSNAMLQQDIDVSDIKAHRASADCEMTRRLLRKIQIER</sequence>
<protein>
    <submittedName>
        <fullName evidence="5">3'-5' exonuclease</fullName>
    </submittedName>
</protein>
<dbReference type="PANTHER" id="PTHR30231:SF4">
    <property type="entry name" value="PROTEIN NEN2"/>
    <property type="match status" value="1"/>
</dbReference>
<dbReference type="GO" id="GO:0006259">
    <property type="term" value="P:DNA metabolic process"/>
    <property type="evidence" value="ECO:0007669"/>
    <property type="project" value="UniProtKB-ARBA"/>
</dbReference>
<dbReference type="SUPFAM" id="SSF53098">
    <property type="entry name" value="Ribonuclease H-like"/>
    <property type="match status" value="1"/>
</dbReference>
<dbReference type="InterPro" id="IPR012337">
    <property type="entry name" value="RNaseH-like_sf"/>
</dbReference>
<dbReference type="EMBL" id="WMCP01000043">
    <property type="protein sequence ID" value="MCF2304089.1"/>
    <property type="molecule type" value="Genomic_DNA"/>
</dbReference>
<evidence type="ECO:0000313" key="6">
    <source>
        <dbReference type="Proteomes" id="UP000813876"/>
    </source>
</evidence>
<dbReference type="CDD" id="cd06127">
    <property type="entry name" value="DEDDh"/>
    <property type="match status" value="1"/>
</dbReference>
<keyword evidence="2" id="KW-0378">Hydrolase</keyword>
<dbReference type="InterPro" id="IPR013520">
    <property type="entry name" value="Ribonucl_H"/>
</dbReference>
<reference evidence="5" key="1">
    <citation type="submission" date="2019-11" db="EMBL/GenBank/DDBJ databases">
        <title>Comparative genomics of photobacteria reveal adaptation to distinct habitats.</title>
        <authorList>
            <person name="Fuertes-Perez S."/>
            <person name="Hilgarth M."/>
            <person name="Vogel R.F."/>
        </authorList>
    </citation>
    <scope>NUCLEOTIDE SEQUENCE</scope>
    <source>
        <strain evidence="5">TMW2.2145</strain>
    </source>
</reference>